<evidence type="ECO:0000256" key="1">
    <source>
        <dbReference type="SAM" id="MobiDB-lite"/>
    </source>
</evidence>
<gene>
    <name evidence="2" type="ORF">BTN85_1197</name>
</gene>
<comment type="caution">
    <text evidence="2">The sequence shown here is derived from an EMBL/GenBank/DDBJ whole genome shotgun (WGS) entry which is preliminary data.</text>
</comment>
<dbReference type="InParanoid" id="A0A1Q6DWD6"/>
<dbReference type="AlphaFoldDB" id="A0A1Q6DWD6"/>
<dbReference type="Proteomes" id="UP000185744">
    <property type="component" value="Unassembled WGS sequence"/>
</dbReference>
<evidence type="ECO:0000313" key="2">
    <source>
        <dbReference type="EMBL" id="OKY78700.1"/>
    </source>
</evidence>
<name>A0A1Q6DWD6_METT1</name>
<organism evidence="2 3">
    <name type="scientific">Methanohalarchaeum thermophilum</name>
    <dbReference type="NCBI Taxonomy" id="1903181"/>
    <lineage>
        <taxon>Archaea</taxon>
        <taxon>Methanobacteriati</taxon>
        <taxon>Methanobacteriota</taxon>
        <taxon>Methanonatronarchaeia</taxon>
        <taxon>Methanonatronarchaeales</taxon>
        <taxon>Methanonatronarchaeaceae</taxon>
        <taxon>Candidatus Methanohalarchaeum</taxon>
    </lineage>
</organism>
<sequence>MSKKNLNLSKRKNNIGYPIKKEIVTFRYLIELIGNSILQAQAKLDLNTFKKDRSSRNIFSENEKTSEQKNISYRYMFKESDLELKFDLITSNKLENNHKSKNDFENFNKSSESQYETSNLFVDPLQTKYRRKHLGRKASNAKIETKLSLSPPSSVSSESSKENSVNEQVKKPGK</sequence>
<accession>A0A1Q6DWD6</accession>
<keyword evidence="3" id="KW-1185">Reference proteome</keyword>
<dbReference type="EMBL" id="MSDW01000001">
    <property type="protein sequence ID" value="OKY78700.1"/>
    <property type="molecule type" value="Genomic_DNA"/>
</dbReference>
<feature type="compositionally biased region" description="Low complexity" evidence="1">
    <location>
        <begin position="146"/>
        <end position="166"/>
    </location>
</feature>
<dbReference type="STRING" id="1903181.BTN85_1197"/>
<feature type="region of interest" description="Disordered" evidence="1">
    <location>
        <begin position="133"/>
        <end position="174"/>
    </location>
</feature>
<protein>
    <submittedName>
        <fullName evidence="2">Uncharacterized protein</fullName>
    </submittedName>
</protein>
<reference evidence="2" key="1">
    <citation type="submission" date="2016-12" db="EMBL/GenBank/DDBJ databases">
        <title>Discovery of methanogenic haloarchaea.</title>
        <authorList>
            <person name="Sorokin D.Y."/>
            <person name="Makarova K.S."/>
            <person name="Abbas B."/>
            <person name="Ferrer M."/>
            <person name="Golyshin P.N."/>
        </authorList>
    </citation>
    <scope>NUCLEOTIDE SEQUENCE [LARGE SCALE GENOMIC DNA]</scope>
    <source>
        <strain evidence="2">HMET1</strain>
    </source>
</reference>
<proteinExistence type="predicted"/>
<evidence type="ECO:0000313" key="3">
    <source>
        <dbReference type="Proteomes" id="UP000185744"/>
    </source>
</evidence>